<accession>A0A485KAJ5</accession>
<evidence type="ECO:0000313" key="4">
    <source>
        <dbReference type="EMBL" id="VFT79334.1"/>
    </source>
</evidence>
<reference evidence="3" key="2">
    <citation type="submission" date="2019-06" db="EMBL/GenBank/DDBJ databases">
        <title>Genomics analysis of Aphanomyces spp. identifies a new class of oomycete effector associated with host adaptation.</title>
        <authorList>
            <person name="Gaulin E."/>
        </authorList>
    </citation>
    <scope>NUCLEOTIDE SEQUENCE</scope>
    <source>
        <strain evidence="3">CBS 578.67</strain>
    </source>
</reference>
<feature type="chain" id="PRO_5036355370" evidence="2">
    <location>
        <begin position="21"/>
        <end position="170"/>
    </location>
</feature>
<keyword evidence="2" id="KW-0732">Signal</keyword>
<dbReference type="EMBL" id="VJMH01000219">
    <property type="protein sequence ID" value="KAF0717739.1"/>
    <property type="molecule type" value="Genomic_DNA"/>
</dbReference>
<keyword evidence="5" id="KW-1185">Reference proteome</keyword>
<feature type="region of interest" description="Disordered" evidence="1">
    <location>
        <begin position="114"/>
        <end position="136"/>
    </location>
</feature>
<gene>
    <name evidence="4" type="primary">Aste57867_2131</name>
    <name evidence="3" type="ORF">As57867_002126</name>
    <name evidence="4" type="ORF">ASTE57867_2131</name>
</gene>
<sequence length="170" mass="17601">MKVFVSSAALFTVAIAQGHASDTTTAPQEATVASSAADAHAEWVARGCGCWNINDPHHRHRGGSLDSPLFYHHPHHGGRWVAGGEGPLAGRWVAGGRDNRWAAGGSSPFLGRWAAAGRRGDSDDDDTGSDVPVAPRGGRAAAAHHLMRHRVDMVASATDVGTTAASPTAT</sequence>
<evidence type="ECO:0000313" key="5">
    <source>
        <dbReference type="Proteomes" id="UP000332933"/>
    </source>
</evidence>
<evidence type="ECO:0000256" key="2">
    <source>
        <dbReference type="SAM" id="SignalP"/>
    </source>
</evidence>
<dbReference type="Proteomes" id="UP000332933">
    <property type="component" value="Unassembled WGS sequence"/>
</dbReference>
<proteinExistence type="predicted"/>
<name>A0A485KAJ5_9STRA</name>
<dbReference type="EMBL" id="CAADRA010000219">
    <property type="protein sequence ID" value="VFT79334.1"/>
    <property type="molecule type" value="Genomic_DNA"/>
</dbReference>
<feature type="signal peptide" evidence="2">
    <location>
        <begin position="1"/>
        <end position="20"/>
    </location>
</feature>
<protein>
    <submittedName>
        <fullName evidence="4">Aste57867_2131 protein</fullName>
    </submittedName>
</protein>
<organism evidence="4 5">
    <name type="scientific">Aphanomyces stellatus</name>
    <dbReference type="NCBI Taxonomy" id="120398"/>
    <lineage>
        <taxon>Eukaryota</taxon>
        <taxon>Sar</taxon>
        <taxon>Stramenopiles</taxon>
        <taxon>Oomycota</taxon>
        <taxon>Saprolegniomycetes</taxon>
        <taxon>Saprolegniales</taxon>
        <taxon>Verrucalvaceae</taxon>
        <taxon>Aphanomyces</taxon>
    </lineage>
</organism>
<dbReference type="AlphaFoldDB" id="A0A485KAJ5"/>
<evidence type="ECO:0000313" key="3">
    <source>
        <dbReference type="EMBL" id="KAF0717739.1"/>
    </source>
</evidence>
<evidence type="ECO:0000256" key="1">
    <source>
        <dbReference type="SAM" id="MobiDB-lite"/>
    </source>
</evidence>
<reference evidence="4 5" key="1">
    <citation type="submission" date="2019-03" db="EMBL/GenBank/DDBJ databases">
        <authorList>
            <person name="Gaulin E."/>
            <person name="Dumas B."/>
        </authorList>
    </citation>
    <scope>NUCLEOTIDE SEQUENCE [LARGE SCALE GENOMIC DNA]</scope>
    <source>
        <strain evidence="4">CBS 568.67</strain>
    </source>
</reference>